<reference evidence="2" key="1">
    <citation type="submission" date="2018-04" db="EMBL/GenBank/DDBJ databases">
        <title>Complete genome of Antarctic heterotrophic bacterium Hymenobacter nivis.</title>
        <authorList>
            <person name="Terashima M."/>
        </authorList>
    </citation>
    <scope>NUCLEOTIDE SEQUENCE [LARGE SCALE GENOMIC DNA]</scope>
    <source>
        <strain evidence="2">NBRC 111535</strain>
    </source>
</reference>
<dbReference type="EMBL" id="CP029145">
    <property type="protein sequence ID" value="AWM33011.1"/>
    <property type="molecule type" value="Genomic_DNA"/>
</dbReference>
<keyword evidence="2" id="KW-1185">Reference proteome</keyword>
<dbReference type="RefSeq" id="WP_109656099.1">
    <property type="nucleotide sequence ID" value="NZ_CP029145.1"/>
</dbReference>
<name>A0A2Z3GKY4_9BACT</name>
<dbReference type="Gene3D" id="3.40.30.10">
    <property type="entry name" value="Glutaredoxin"/>
    <property type="match status" value="1"/>
</dbReference>
<dbReference type="AlphaFoldDB" id="A0A2Z3GKY4"/>
<accession>A0A2Z3GKY4</accession>
<dbReference type="KEGG" id="hnv:DDQ68_09630"/>
<gene>
    <name evidence="1" type="ORF">DDQ68_09630</name>
</gene>
<sequence>MAKDLSTVQRIAFICNGDSCLKKGAADTTTHIRAAIVQAGAKGQLHTVRTQCTDQCLHGPVVFIHPEGTWYQHLTADKAAALVADHLLAGELLAESVLYQG</sequence>
<organism evidence="1 2">
    <name type="scientific">Hymenobacter nivis</name>
    <dbReference type="NCBI Taxonomy" id="1850093"/>
    <lineage>
        <taxon>Bacteria</taxon>
        <taxon>Pseudomonadati</taxon>
        <taxon>Bacteroidota</taxon>
        <taxon>Cytophagia</taxon>
        <taxon>Cytophagales</taxon>
        <taxon>Hymenobacteraceae</taxon>
        <taxon>Hymenobacter</taxon>
    </lineage>
</organism>
<dbReference type="Proteomes" id="UP000245999">
    <property type="component" value="Chromosome"/>
</dbReference>
<dbReference type="SUPFAM" id="SSF52833">
    <property type="entry name" value="Thioredoxin-like"/>
    <property type="match status" value="1"/>
</dbReference>
<evidence type="ECO:0000313" key="2">
    <source>
        <dbReference type="Proteomes" id="UP000245999"/>
    </source>
</evidence>
<dbReference type="OrthoDB" id="9800692at2"/>
<evidence type="ECO:0000313" key="1">
    <source>
        <dbReference type="EMBL" id="AWM33011.1"/>
    </source>
</evidence>
<dbReference type="InterPro" id="IPR036249">
    <property type="entry name" value="Thioredoxin-like_sf"/>
</dbReference>
<dbReference type="CDD" id="cd02980">
    <property type="entry name" value="TRX_Fd_family"/>
    <property type="match status" value="1"/>
</dbReference>
<protein>
    <submittedName>
        <fullName evidence="1">Cobalamin biosynthesis protein CobW</fullName>
    </submittedName>
</protein>
<proteinExistence type="predicted"/>